<evidence type="ECO:0000259" key="6">
    <source>
        <dbReference type="PROSITE" id="PS50966"/>
    </source>
</evidence>
<feature type="compositionally biased region" description="Polar residues" evidence="5">
    <location>
        <begin position="391"/>
        <end position="433"/>
    </location>
</feature>
<evidence type="ECO:0000256" key="2">
    <source>
        <dbReference type="ARBA" id="ARBA00022771"/>
    </source>
</evidence>
<gene>
    <name evidence="8" type="primary">LOC130468062</name>
</gene>
<dbReference type="InterPro" id="IPR006564">
    <property type="entry name" value="Znf_PMZ"/>
</dbReference>
<dbReference type="PANTHER" id="PTHR31973:SF197">
    <property type="entry name" value="SWIM-TYPE DOMAIN-CONTAINING PROTEIN"/>
    <property type="match status" value="1"/>
</dbReference>
<reference evidence="7" key="1">
    <citation type="journal article" date="2021" name="Nat. Commun.">
        <title>Genomic analyses provide insights into spinach domestication and the genetic basis of agronomic traits.</title>
        <authorList>
            <person name="Cai X."/>
            <person name="Sun X."/>
            <person name="Xu C."/>
            <person name="Sun H."/>
            <person name="Wang X."/>
            <person name="Ge C."/>
            <person name="Zhang Z."/>
            <person name="Wang Q."/>
            <person name="Fei Z."/>
            <person name="Jiao C."/>
            <person name="Wang Q."/>
        </authorList>
    </citation>
    <scope>NUCLEOTIDE SEQUENCE [LARGE SCALE GENOMIC DNA]</scope>
    <source>
        <strain evidence="7">cv. Varoflay</strain>
    </source>
</reference>
<dbReference type="InterPro" id="IPR017956">
    <property type="entry name" value="AT_hook_DNA-bd_motif"/>
</dbReference>
<dbReference type="Proteomes" id="UP000813463">
    <property type="component" value="Chromosome 1"/>
</dbReference>
<name>A0ABM3RDB3_SPIOL</name>
<dbReference type="PRINTS" id="PR00929">
    <property type="entry name" value="ATHOOK"/>
</dbReference>
<reference evidence="8" key="2">
    <citation type="submission" date="2025-08" db="UniProtKB">
        <authorList>
            <consortium name="RefSeq"/>
        </authorList>
    </citation>
    <scope>IDENTIFICATION</scope>
    <source>
        <tissue evidence="8">Leaf</tissue>
    </source>
</reference>
<organism evidence="7 8">
    <name type="scientific">Spinacia oleracea</name>
    <name type="common">Spinach</name>
    <dbReference type="NCBI Taxonomy" id="3562"/>
    <lineage>
        <taxon>Eukaryota</taxon>
        <taxon>Viridiplantae</taxon>
        <taxon>Streptophyta</taxon>
        <taxon>Embryophyta</taxon>
        <taxon>Tracheophyta</taxon>
        <taxon>Spermatophyta</taxon>
        <taxon>Magnoliopsida</taxon>
        <taxon>eudicotyledons</taxon>
        <taxon>Gunneridae</taxon>
        <taxon>Pentapetalae</taxon>
        <taxon>Caryophyllales</taxon>
        <taxon>Chenopodiaceae</taxon>
        <taxon>Chenopodioideae</taxon>
        <taxon>Anserineae</taxon>
        <taxon>Spinacia</taxon>
    </lineage>
</organism>
<evidence type="ECO:0000313" key="7">
    <source>
        <dbReference type="Proteomes" id="UP000813463"/>
    </source>
</evidence>
<keyword evidence="1" id="KW-0479">Metal-binding</keyword>
<dbReference type="Pfam" id="PF10551">
    <property type="entry name" value="MULE"/>
    <property type="match status" value="1"/>
</dbReference>
<feature type="domain" description="SWIM-type" evidence="6">
    <location>
        <begin position="223"/>
        <end position="264"/>
    </location>
</feature>
<keyword evidence="7" id="KW-1185">Reference proteome</keyword>
<dbReference type="SMART" id="SM00575">
    <property type="entry name" value="ZnF_PMZ"/>
    <property type="match status" value="1"/>
</dbReference>
<dbReference type="GeneID" id="130468062"/>
<evidence type="ECO:0000256" key="3">
    <source>
        <dbReference type="ARBA" id="ARBA00022833"/>
    </source>
</evidence>
<sequence length="517" mass="57762">MSAIGRDGNDQMYPISWAVVEGENNMSWEWFFLLLQRSLDLGEGEGIAIISDEHQAILNAVAAVLPKAEHRHCARHIFAHWHKTWKGDEMKLLFWKIAKAYNLADYNDALEELTQLNVDAATAFKGYKPEVFCRAFLDTTMKTDAITSNIAETFNGYIIQARTKHLIFMLEDIRNNLMQRLVVKRQQMEKSTSILCPRIQQKLEKEKAKASNCDVIPSTDTLFNVNYYLDQLVVDLEARTCSCRKWDMLGIPCCHAIACIFFQNKEAEEYVDKCYWRQEYLNAYSGSIPPIDGERYWPRIEYHLDPPPIKIGPGRPRRNRIKDPFENPKKPGHLSRTGIEMTCSVCQVKGHNKRRCPNRESAVVAEPAPKKPRGRPRKDGQPPHSRAPSVTAPSTISQTTDSRTNTPTSAVVSSRFTRSTNAQLHSTSCQPSQLGRGGRMILGGRGSRGGNTGRGRGNNGGRGKEKVPIGVGMYVASDGTAKTSGGRGRGRGRGKNQVATFVGTQSSQVSNAHQPTQ</sequence>
<protein>
    <recommendedName>
        <fullName evidence="6">SWIM-type domain-containing protein</fullName>
    </recommendedName>
</protein>
<evidence type="ECO:0000256" key="1">
    <source>
        <dbReference type="ARBA" id="ARBA00022723"/>
    </source>
</evidence>
<feature type="compositionally biased region" description="Polar residues" evidence="5">
    <location>
        <begin position="497"/>
        <end position="517"/>
    </location>
</feature>
<accession>A0ABM3RDB3</accession>
<dbReference type="InterPro" id="IPR018289">
    <property type="entry name" value="MULE_transposase_dom"/>
</dbReference>
<feature type="compositionally biased region" description="Gly residues" evidence="5">
    <location>
        <begin position="435"/>
        <end position="461"/>
    </location>
</feature>
<evidence type="ECO:0000313" key="8">
    <source>
        <dbReference type="RefSeq" id="XP_056693589.1"/>
    </source>
</evidence>
<dbReference type="InterPro" id="IPR007527">
    <property type="entry name" value="Znf_SWIM"/>
</dbReference>
<evidence type="ECO:0000256" key="5">
    <source>
        <dbReference type="SAM" id="MobiDB-lite"/>
    </source>
</evidence>
<dbReference type="Pfam" id="PF04434">
    <property type="entry name" value="SWIM"/>
    <property type="match status" value="1"/>
</dbReference>
<evidence type="ECO:0000256" key="4">
    <source>
        <dbReference type="PROSITE-ProRule" id="PRU00325"/>
    </source>
</evidence>
<feature type="region of interest" description="Disordered" evidence="5">
    <location>
        <begin position="354"/>
        <end position="517"/>
    </location>
</feature>
<feature type="region of interest" description="Disordered" evidence="5">
    <location>
        <begin position="308"/>
        <end position="336"/>
    </location>
</feature>
<keyword evidence="2 4" id="KW-0863">Zinc-finger</keyword>
<keyword evidence="3" id="KW-0862">Zinc</keyword>
<dbReference type="PROSITE" id="PS50966">
    <property type="entry name" value="ZF_SWIM"/>
    <property type="match status" value="1"/>
</dbReference>
<dbReference type="PANTHER" id="PTHR31973">
    <property type="entry name" value="POLYPROTEIN, PUTATIVE-RELATED"/>
    <property type="match status" value="1"/>
</dbReference>
<dbReference type="RefSeq" id="XP_056693589.1">
    <property type="nucleotide sequence ID" value="XM_056837611.1"/>
</dbReference>
<proteinExistence type="predicted"/>